<dbReference type="PANTHER" id="PTHR34703">
    <property type="entry name" value="ANTIPORTER SUBUNIT MNHG2-RELATED"/>
    <property type="match status" value="1"/>
</dbReference>
<feature type="transmembrane region" description="Helical" evidence="1">
    <location>
        <begin position="35"/>
        <end position="55"/>
    </location>
</feature>
<proteinExistence type="predicted"/>
<dbReference type="OrthoDB" id="9813804at2"/>
<dbReference type="PATRIC" id="fig|345073.21.peg.2903"/>
<dbReference type="Proteomes" id="UP000000249">
    <property type="component" value="Chromosome 2"/>
</dbReference>
<keyword evidence="1" id="KW-0472">Membrane</keyword>
<organism evidence="2 3">
    <name type="scientific">Vibrio cholerae serotype O1 (strain ATCC 39541 / Classical Ogawa 395 / O395)</name>
    <dbReference type="NCBI Taxonomy" id="345073"/>
    <lineage>
        <taxon>Bacteria</taxon>
        <taxon>Pseudomonadati</taxon>
        <taxon>Pseudomonadota</taxon>
        <taxon>Gammaproteobacteria</taxon>
        <taxon>Vibrionales</taxon>
        <taxon>Vibrionaceae</taxon>
        <taxon>Vibrio</taxon>
    </lineage>
</organism>
<keyword evidence="1" id="KW-1133">Transmembrane helix</keyword>
<gene>
    <name evidence="2" type="ordered locus">VC0395_1126</name>
</gene>
<evidence type="ECO:0000313" key="3">
    <source>
        <dbReference type="Proteomes" id="UP000000249"/>
    </source>
</evidence>
<reference evidence="2 3" key="1">
    <citation type="submission" date="2007-03" db="EMBL/GenBank/DDBJ databases">
        <authorList>
            <person name="Heidelberg J."/>
        </authorList>
    </citation>
    <scope>NUCLEOTIDE SEQUENCE [LARGE SCALE GENOMIC DNA]</scope>
    <source>
        <strain evidence="3">ATCC 39541 / Classical Ogawa 395 / O395</strain>
    </source>
</reference>
<dbReference type="RefSeq" id="WP_000062160.1">
    <property type="nucleotide sequence ID" value="NC_009456.1"/>
</dbReference>
<dbReference type="KEGG" id="vcr:VC395_A0145"/>
<feature type="transmembrane region" description="Helical" evidence="1">
    <location>
        <begin position="64"/>
        <end position="83"/>
    </location>
</feature>
<dbReference type="GO" id="GO:0015385">
    <property type="term" value="F:sodium:proton antiporter activity"/>
    <property type="evidence" value="ECO:0007669"/>
    <property type="project" value="TreeGrafter"/>
</dbReference>
<dbReference type="EMBL" id="CP000626">
    <property type="protein sequence ID" value="ABQ19045.1"/>
    <property type="molecule type" value="Genomic_DNA"/>
</dbReference>
<dbReference type="KEGG" id="vco:VC0395_1126"/>
<protein>
    <recommendedName>
        <fullName evidence="4">Na+/H+ antiporter subunit G</fullName>
    </recommendedName>
</protein>
<sequence>MSMLAALLLVLGTLFTLFASLGILRMPDLYTRMHAATKAGTAGLSLLLLAVALCMPEIGVISRLVGIMLFIFLTAPVAAHLLGKVTQQAGYAFWRNQDAAKQKKAQK</sequence>
<dbReference type="InterPro" id="IPR005133">
    <property type="entry name" value="PhaG_MnhG_YufB"/>
</dbReference>
<dbReference type="eggNOG" id="COG1320">
    <property type="taxonomic scope" value="Bacteria"/>
</dbReference>
<dbReference type="NCBIfam" id="TIGR01300">
    <property type="entry name" value="CPA3_mnhG_phaG"/>
    <property type="match status" value="1"/>
</dbReference>
<dbReference type="AlphaFoldDB" id="A0A0H3AE54"/>
<keyword evidence="1" id="KW-0812">Transmembrane</keyword>
<name>A0A0H3AE54_VIBC3</name>
<evidence type="ECO:0000313" key="2">
    <source>
        <dbReference type="EMBL" id="ABQ19045.1"/>
    </source>
</evidence>
<dbReference type="Pfam" id="PF03334">
    <property type="entry name" value="PhaG_MnhG_YufB"/>
    <property type="match status" value="1"/>
</dbReference>
<dbReference type="NCBIfam" id="NF009314">
    <property type="entry name" value="PRK12674.1-2"/>
    <property type="match status" value="1"/>
</dbReference>
<dbReference type="PANTHER" id="PTHR34703:SF1">
    <property type="entry name" value="ANTIPORTER SUBUNIT MNHG2-RELATED"/>
    <property type="match status" value="1"/>
</dbReference>
<evidence type="ECO:0000256" key="1">
    <source>
        <dbReference type="SAM" id="Phobius"/>
    </source>
</evidence>
<accession>A0A0H3AE54</accession>
<evidence type="ECO:0008006" key="4">
    <source>
        <dbReference type="Google" id="ProtNLM"/>
    </source>
</evidence>